<dbReference type="EMBL" id="JOSS01000075">
    <property type="protein sequence ID" value="KEO25686.1"/>
    <property type="molecule type" value="Genomic_DNA"/>
</dbReference>
<gene>
    <name evidence="1" type="ORF">AB05_4696</name>
</gene>
<reference evidence="1 2" key="1">
    <citation type="submission" date="2014-06" db="EMBL/GenBank/DDBJ databases">
        <title>Genetic Variability of E. coli after antibiotic treatment.</title>
        <authorList>
            <person name="Silbergeld E."/>
            <person name="Coles C."/>
            <person name="Seidman J.C."/>
            <person name="You Y."/>
            <person name="George J."/>
            <person name="Nadendla S."/>
            <person name="Daugherty S.C."/>
            <person name="Nagaraj S."/>
            <person name="Ott S."/>
            <person name="Klega K."/>
            <person name="Rasko D."/>
        </authorList>
    </citation>
    <scope>NUCLEOTIDE SEQUENCE [LARGE SCALE GENOMIC DNA]</scope>
    <source>
        <strain evidence="1 2">2-460-02_S1_C1</strain>
    </source>
</reference>
<accession>A0A836N798</accession>
<evidence type="ECO:0000313" key="1">
    <source>
        <dbReference type="EMBL" id="KEO25686.1"/>
    </source>
</evidence>
<name>A0A836N798_ECOLX</name>
<dbReference type="AlphaFoldDB" id="A0A836N798"/>
<protein>
    <submittedName>
        <fullName evidence="1">Uncharacterized protein</fullName>
    </submittedName>
</protein>
<dbReference type="Proteomes" id="UP000028038">
    <property type="component" value="Unassembled WGS sequence"/>
</dbReference>
<proteinExistence type="predicted"/>
<comment type="caution">
    <text evidence="1">The sequence shown here is derived from an EMBL/GenBank/DDBJ whole genome shotgun (WGS) entry which is preliminary data.</text>
</comment>
<evidence type="ECO:0000313" key="2">
    <source>
        <dbReference type="Proteomes" id="UP000028038"/>
    </source>
</evidence>
<sequence length="96" mass="10784">MYVLSYVLITVQHHVPTTVDGDGFTFVEGRFGPFSTVAFCCINTSKDVDTGTDASPSWLFYVDSIWRQGDYINQYGPGTPVQQWMTTVMPRHTALL</sequence>
<organism evidence="1 2">
    <name type="scientific">Escherichia coli 2-460-02_S1_C1</name>
    <dbReference type="NCBI Taxonomy" id="1444044"/>
    <lineage>
        <taxon>Bacteria</taxon>
        <taxon>Pseudomonadati</taxon>
        <taxon>Pseudomonadota</taxon>
        <taxon>Gammaproteobacteria</taxon>
        <taxon>Enterobacterales</taxon>
        <taxon>Enterobacteriaceae</taxon>
        <taxon>Escherichia</taxon>
    </lineage>
</organism>